<dbReference type="AlphaFoldDB" id="A2DK63"/>
<feature type="region of interest" description="Disordered" evidence="1">
    <location>
        <begin position="429"/>
        <end position="453"/>
    </location>
</feature>
<feature type="compositionally biased region" description="Basic and acidic residues" evidence="1">
    <location>
        <begin position="431"/>
        <end position="453"/>
    </location>
</feature>
<protein>
    <submittedName>
        <fullName evidence="2">Uncharacterized protein</fullName>
    </submittedName>
</protein>
<dbReference type="InParanoid" id="A2DK63"/>
<proteinExistence type="predicted"/>
<reference evidence="2" key="1">
    <citation type="submission" date="2006-10" db="EMBL/GenBank/DDBJ databases">
        <authorList>
            <person name="Amadeo P."/>
            <person name="Zhao Q."/>
            <person name="Wortman J."/>
            <person name="Fraser-Liggett C."/>
            <person name="Carlton J."/>
        </authorList>
    </citation>
    <scope>NUCLEOTIDE SEQUENCE</scope>
    <source>
        <strain evidence="2">G3</strain>
    </source>
</reference>
<dbReference type="Proteomes" id="UP000001542">
    <property type="component" value="Unassembled WGS sequence"/>
</dbReference>
<dbReference type="VEuPathDB" id="TrichDB:TVAGG3_0170090"/>
<name>A2DK63_TRIV3</name>
<evidence type="ECO:0000313" key="2">
    <source>
        <dbReference type="EMBL" id="EAY19234.1"/>
    </source>
</evidence>
<dbReference type="VEuPathDB" id="TrichDB:TVAG_214590"/>
<dbReference type="EMBL" id="DS113210">
    <property type="protein sequence ID" value="EAY19234.1"/>
    <property type="molecule type" value="Genomic_DNA"/>
</dbReference>
<evidence type="ECO:0000313" key="3">
    <source>
        <dbReference type="Proteomes" id="UP000001542"/>
    </source>
</evidence>
<organism evidence="2 3">
    <name type="scientific">Trichomonas vaginalis (strain ATCC PRA-98 / G3)</name>
    <dbReference type="NCBI Taxonomy" id="412133"/>
    <lineage>
        <taxon>Eukaryota</taxon>
        <taxon>Metamonada</taxon>
        <taxon>Parabasalia</taxon>
        <taxon>Trichomonadida</taxon>
        <taxon>Trichomonadidae</taxon>
        <taxon>Trichomonas</taxon>
    </lineage>
</organism>
<evidence type="ECO:0000256" key="1">
    <source>
        <dbReference type="SAM" id="MobiDB-lite"/>
    </source>
</evidence>
<sequence length="453" mass="52511">MDEDEESIKDKPIEDVFALTEVPTAASLQDYITPEVSHQAYDDTLYRITLSSTNKVEVNIRIMLEKYQKKLEPLIPILFNDVHSFCFGQDTFNFTIKNLDIWKSVYNFIYESTRSHIFFDKFMELLPYCLSHTVLFVYSHINEAIQEENKQFNRQNKLILIPARADITLRVVYIFMTIKPLRSFVENLMNRLFGEDDVKHPDPPHEEEEEHVLLPKEDTQHFDEYAPRSSHIRSRLSLHGTSHAMTSTRSTSTLGHTITFLYPPYDDDSNYAKTTENSGARSYITAALNRDVASNLRDVLHDIAIKQAKLARHSQIEQMNIKTKKEAVLNSNQKNMNIFIDQMNDNQRHGIYHEDPAITLELTSLQESNNQKKNSSFSAPPVRGRKALDQFVDHILVNSEAKVRREQIEETTLTPEVRFEAIQYLTKRTRTKDDEKAAGESIADKKAFEKMSK</sequence>
<dbReference type="RefSeq" id="XP_001580220.1">
    <property type="nucleotide sequence ID" value="XM_001580170.1"/>
</dbReference>
<reference evidence="2" key="2">
    <citation type="journal article" date="2007" name="Science">
        <title>Draft genome sequence of the sexually transmitted pathogen Trichomonas vaginalis.</title>
        <authorList>
            <person name="Carlton J.M."/>
            <person name="Hirt R.P."/>
            <person name="Silva J.C."/>
            <person name="Delcher A.L."/>
            <person name="Schatz M."/>
            <person name="Zhao Q."/>
            <person name="Wortman J.R."/>
            <person name="Bidwell S.L."/>
            <person name="Alsmark U.C.M."/>
            <person name="Besteiro S."/>
            <person name="Sicheritz-Ponten T."/>
            <person name="Noel C.J."/>
            <person name="Dacks J.B."/>
            <person name="Foster P.G."/>
            <person name="Simillion C."/>
            <person name="Van de Peer Y."/>
            <person name="Miranda-Saavedra D."/>
            <person name="Barton G.J."/>
            <person name="Westrop G.D."/>
            <person name="Mueller S."/>
            <person name="Dessi D."/>
            <person name="Fiori P.L."/>
            <person name="Ren Q."/>
            <person name="Paulsen I."/>
            <person name="Zhang H."/>
            <person name="Bastida-Corcuera F.D."/>
            <person name="Simoes-Barbosa A."/>
            <person name="Brown M.T."/>
            <person name="Hayes R.D."/>
            <person name="Mukherjee M."/>
            <person name="Okumura C.Y."/>
            <person name="Schneider R."/>
            <person name="Smith A.J."/>
            <person name="Vanacova S."/>
            <person name="Villalvazo M."/>
            <person name="Haas B.J."/>
            <person name="Pertea M."/>
            <person name="Feldblyum T.V."/>
            <person name="Utterback T.R."/>
            <person name="Shu C.L."/>
            <person name="Osoegawa K."/>
            <person name="de Jong P.J."/>
            <person name="Hrdy I."/>
            <person name="Horvathova L."/>
            <person name="Zubacova Z."/>
            <person name="Dolezal P."/>
            <person name="Malik S.B."/>
            <person name="Logsdon J.M. Jr."/>
            <person name="Henze K."/>
            <person name="Gupta A."/>
            <person name="Wang C.C."/>
            <person name="Dunne R.L."/>
            <person name="Upcroft J.A."/>
            <person name="Upcroft P."/>
            <person name="White O."/>
            <person name="Salzberg S.L."/>
            <person name="Tang P."/>
            <person name="Chiu C.-H."/>
            <person name="Lee Y.-S."/>
            <person name="Embley T.M."/>
            <person name="Coombs G.H."/>
            <person name="Mottram J.C."/>
            <person name="Tachezy J."/>
            <person name="Fraser-Liggett C.M."/>
            <person name="Johnson P.J."/>
        </authorList>
    </citation>
    <scope>NUCLEOTIDE SEQUENCE [LARGE SCALE GENOMIC DNA]</scope>
    <source>
        <strain evidence="2">G3</strain>
    </source>
</reference>
<accession>A2DK63</accession>
<gene>
    <name evidence="2" type="ORF">TVAG_214590</name>
</gene>
<keyword evidence="3" id="KW-1185">Reference proteome</keyword>
<dbReference type="KEGG" id="tva:5464759"/>